<organism evidence="1">
    <name type="scientific">Oikopleura dioica</name>
    <name type="common">Tunicate</name>
    <dbReference type="NCBI Taxonomy" id="34765"/>
    <lineage>
        <taxon>Eukaryota</taxon>
        <taxon>Metazoa</taxon>
        <taxon>Chordata</taxon>
        <taxon>Tunicata</taxon>
        <taxon>Appendicularia</taxon>
        <taxon>Copelata</taxon>
        <taxon>Oikopleuridae</taxon>
        <taxon>Oikopleura</taxon>
    </lineage>
</organism>
<dbReference type="InParanoid" id="E4XI59"/>
<dbReference type="AlphaFoldDB" id="E4XI59"/>
<protein>
    <submittedName>
        <fullName evidence="1">Uncharacterized protein</fullName>
    </submittedName>
</protein>
<proteinExistence type="predicted"/>
<dbReference type="Proteomes" id="UP000001307">
    <property type="component" value="Unassembled WGS sequence"/>
</dbReference>
<evidence type="ECO:0000313" key="2">
    <source>
        <dbReference type="Proteomes" id="UP000001307"/>
    </source>
</evidence>
<reference evidence="1" key="1">
    <citation type="journal article" date="2010" name="Science">
        <title>Plasticity of animal genome architecture unmasked by rapid evolution of a pelagic tunicate.</title>
        <authorList>
            <person name="Denoeud F."/>
            <person name="Henriet S."/>
            <person name="Mungpakdee S."/>
            <person name="Aury J.M."/>
            <person name="Da Silva C."/>
            <person name="Brinkmann H."/>
            <person name="Mikhaleva J."/>
            <person name="Olsen L.C."/>
            <person name="Jubin C."/>
            <person name="Canestro C."/>
            <person name="Bouquet J.M."/>
            <person name="Danks G."/>
            <person name="Poulain J."/>
            <person name="Campsteijn C."/>
            <person name="Adamski M."/>
            <person name="Cross I."/>
            <person name="Yadetie F."/>
            <person name="Muffato M."/>
            <person name="Louis A."/>
            <person name="Butcher S."/>
            <person name="Tsagkogeorga G."/>
            <person name="Konrad A."/>
            <person name="Singh S."/>
            <person name="Jensen M.F."/>
            <person name="Cong E.H."/>
            <person name="Eikeseth-Otteraa H."/>
            <person name="Noel B."/>
            <person name="Anthouard V."/>
            <person name="Porcel B.M."/>
            <person name="Kachouri-Lafond R."/>
            <person name="Nishino A."/>
            <person name="Ugolini M."/>
            <person name="Chourrout P."/>
            <person name="Nishida H."/>
            <person name="Aasland R."/>
            <person name="Huzurbazar S."/>
            <person name="Westhof E."/>
            <person name="Delsuc F."/>
            <person name="Lehrach H."/>
            <person name="Reinhardt R."/>
            <person name="Weissenbach J."/>
            <person name="Roy S.W."/>
            <person name="Artiguenave F."/>
            <person name="Postlethwait J.H."/>
            <person name="Manak J.R."/>
            <person name="Thompson E.M."/>
            <person name="Jaillon O."/>
            <person name="Du Pasquier L."/>
            <person name="Boudinot P."/>
            <person name="Liberles D.A."/>
            <person name="Volff J.N."/>
            <person name="Philippe H."/>
            <person name="Lenhard B."/>
            <person name="Roest Crollius H."/>
            <person name="Wincker P."/>
            <person name="Chourrout D."/>
        </authorList>
    </citation>
    <scope>NUCLEOTIDE SEQUENCE [LARGE SCALE GENOMIC DNA]</scope>
</reference>
<evidence type="ECO:0000313" key="1">
    <source>
        <dbReference type="EMBL" id="CBY10180.1"/>
    </source>
</evidence>
<keyword evidence="2" id="KW-1185">Reference proteome</keyword>
<sequence>MSNLCASEKVEKICLLFEVTCNSTTADLVLNSTCFGEIDRHFNTSLAGLAVAKTKEFDSSASIPSTCTLSENLNVPYADCFTSSGGSAVNYTGYVQHADEIDGSAVFFSDVQEITCESTSLDGYTATTNSSLASMTISSVTTIGEIPFDTVFSFNVSGGNRLGEMMDVLVTHDSNSGDPDESCESSQTDVFFVDITDCTLSLSTVTFTIVTDK</sequence>
<gene>
    <name evidence="1" type="ORF">GSOID_T00011113001</name>
</gene>
<accession>E4XI59</accession>
<name>E4XI59_OIKDI</name>
<dbReference type="EMBL" id="FN653053">
    <property type="protein sequence ID" value="CBY10180.1"/>
    <property type="molecule type" value="Genomic_DNA"/>
</dbReference>
<dbReference type="OrthoDB" id="10376909at2759"/>